<gene>
    <name evidence="2" type="ORF">IAC96_01550</name>
</gene>
<comment type="caution">
    <text evidence="2">The sequence shown here is derived from an EMBL/GenBank/DDBJ whole genome shotgun (WGS) entry which is preliminary data.</text>
</comment>
<dbReference type="Proteomes" id="UP000824201">
    <property type="component" value="Unassembled WGS sequence"/>
</dbReference>
<organism evidence="2 3">
    <name type="scientific">Candidatus Fimimorpha faecalis</name>
    <dbReference type="NCBI Taxonomy" id="2840824"/>
    <lineage>
        <taxon>Bacteria</taxon>
        <taxon>Bacillati</taxon>
        <taxon>Bacillota</taxon>
        <taxon>Clostridia</taxon>
        <taxon>Eubacteriales</taxon>
        <taxon>Candidatus Fimimorpha</taxon>
    </lineage>
</organism>
<evidence type="ECO:0000313" key="2">
    <source>
        <dbReference type="EMBL" id="HIR87611.1"/>
    </source>
</evidence>
<dbReference type="EMBL" id="DVHN01000016">
    <property type="protein sequence ID" value="HIR87611.1"/>
    <property type="molecule type" value="Genomic_DNA"/>
</dbReference>
<feature type="domain" description="DUF6472" evidence="1">
    <location>
        <begin position="5"/>
        <end position="59"/>
    </location>
</feature>
<evidence type="ECO:0000313" key="3">
    <source>
        <dbReference type="Proteomes" id="UP000824201"/>
    </source>
</evidence>
<reference evidence="2" key="1">
    <citation type="submission" date="2020-10" db="EMBL/GenBank/DDBJ databases">
        <authorList>
            <person name="Gilroy R."/>
        </authorList>
    </citation>
    <scope>NUCLEOTIDE SEQUENCE</scope>
    <source>
        <strain evidence="2">ChiW13-3771</strain>
    </source>
</reference>
<reference evidence="2" key="2">
    <citation type="journal article" date="2021" name="PeerJ">
        <title>Extensive microbial diversity within the chicken gut microbiome revealed by metagenomics and culture.</title>
        <authorList>
            <person name="Gilroy R."/>
            <person name="Ravi A."/>
            <person name="Getino M."/>
            <person name="Pursley I."/>
            <person name="Horton D.L."/>
            <person name="Alikhan N.F."/>
            <person name="Baker D."/>
            <person name="Gharbi K."/>
            <person name="Hall N."/>
            <person name="Watson M."/>
            <person name="Adriaenssens E.M."/>
            <person name="Foster-Nyarko E."/>
            <person name="Jarju S."/>
            <person name="Secka A."/>
            <person name="Antonio M."/>
            <person name="Oren A."/>
            <person name="Chaudhuri R.R."/>
            <person name="La Ragione R."/>
            <person name="Hildebrand F."/>
            <person name="Pallen M.J."/>
        </authorList>
    </citation>
    <scope>NUCLEOTIDE SEQUENCE</scope>
    <source>
        <strain evidence="2">ChiW13-3771</strain>
    </source>
</reference>
<dbReference type="Pfam" id="PF20076">
    <property type="entry name" value="DUF6472"/>
    <property type="match status" value="1"/>
</dbReference>
<accession>A0A9D1ECL7</accession>
<name>A0A9D1ECL7_9FIRM</name>
<protein>
    <recommendedName>
        <fullName evidence="1">DUF6472 domain-containing protein</fullName>
    </recommendedName>
</protein>
<proteinExistence type="predicted"/>
<dbReference type="InterPro" id="IPR045525">
    <property type="entry name" value="DUF6472"/>
</dbReference>
<evidence type="ECO:0000259" key="1">
    <source>
        <dbReference type="Pfam" id="PF20076"/>
    </source>
</evidence>
<dbReference type="AlphaFoldDB" id="A0A9D1ECL7"/>
<sequence length="60" mass="7462">MRKAANCEYCMNYIYEEEYGYYICEMDLDEDEMVKFMTNTFRECPYFRYGDEYQIVKKQG</sequence>